<dbReference type="CDD" id="cd00205">
    <property type="entry name" value="rhv_like"/>
    <property type="match status" value="2"/>
</dbReference>
<name>A0A221LFK7_9VIRU</name>
<organism evidence="5">
    <name type="scientific">Barns Ness breadcrumb sponge aquatic picorna-like virus 3</name>
    <dbReference type="NCBI Taxonomy" id="2021879"/>
    <lineage>
        <taxon>Viruses</taxon>
        <taxon>Riboviria</taxon>
        <taxon>Orthornavirae</taxon>
        <taxon>Pisuviricota</taxon>
        <taxon>Pisoniviricetes</taxon>
        <taxon>Picornavirales</taxon>
    </lineage>
</organism>
<dbReference type="Pfam" id="PF11492">
    <property type="entry name" value="Dicistro_VP4"/>
    <property type="match status" value="1"/>
</dbReference>
<dbReference type="Gene3D" id="2.60.120.20">
    <property type="match status" value="3"/>
</dbReference>
<evidence type="ECO:0000259" key="3">
    <source>
        <dbReference type="Pfam" id="PF08762"/>
    </source>
</evidence>
<dbReference type="InterPro" id="IPR033703">
    <property type="entry name" value="Rhv-like"/>
</dbReference>
<dbReference type="Pfam" id="PF08762">
    <property type="entry name" value="CRPV_capsid"/>
    <property type="match status" value="1"/>
</dbReference>
<dbReference type="GO" id="GO:0044423">
    <property type="term" value="C:virion component"/>
    <property type="evidence" value="ECO:0007669"/>
    <property type="project" value="UniProtKB-KW"/>
</dbReference>
<dbReference type="SUPFAM" id="SSF88633">
    <property type="entry name" value="Positive stranded ssRNA viruses"/>
    <property type="match status" value="3"/>
</dbReference>
<dbReference type="InterPro" id="IPR014872">
    <property type="entry name" value="Dicistrovirus_capsid-polyPr_C"/>
</dbReference>
<dbReference type="InterPro" id="IPR024343">
    <property type="entry name" value="VP4_dicistrovir"/>
</dbReference>
<sequence length="888" mass="98030">MTDYGINPNRFDFLWMAHRHRLGERVSKFDGVQISPESYDPPGNTCCVLPPILEIQSGTAESSIYTSGRMTVTQNVGFADQVESYTYDAGGEMDPTRALQDTNDADLGNFFSRPIKIHEVEWGTGISLFDSFDPWSEYLQNPRVINRLTNFNLLKCKLHLKVVINGNGFQYGRAIAHYLPFDIFDTLTTTAALNDDDIIQASQMPHVYLDPTTSSGGEIILPMFYHRNYINIPSSDWTVLGEMYIRELNTLKHANGATDKVTISVFAWAEDVSMSVLTSNDPTTLTPQSGEIEEANKSGMISEPASAVAKVALSLSAIPMIRPFALATSMAAETVGNVAKLFGYSRPQITKAPEPFVPRPIGNLVNTNVPDNCTKLTVDHAQELTVDPRIAGICADDPLAIKSIACRESYITKFPWVQGTAPETLLWNCRISPAIWGEGGGSPTPLRLPPCAMAALPFTFWTGSMKYRFQVVASTFHKGRLKIVYDPEYFETNEYNTNYVQIIDLAETRDFTIEIGNGQHQTLLNKAVPGLEAISTVFSTTAYTGTGKGNGVIGVYVVNELTTPNSSVNNDIEINVFVSAGDDFEVFVPNNDIGKYVLQPQSGIMLEPQSGESEIVPESENTQEASAPIQDTTMKLGPTLQDGALINKVFTGEAITSFRQLLKRYNLHTATSNGTSLGRILQVKQFNYPYLRGNVDGAIHADVSLNPYNFCNTVMLHWVTIMFSGWRGGIRWKIVPRGDLSLTSPLDQTVERFYADISQDYSRRVTSPLVTTGVSEAPFTTVMGSPPGEFATAGHMPVGLTGMNYTHSAINPALEFEVPYYETDRFEPGKTQNFTESFNQGFEVNTFCDGGTNTTFNYYCAAGEDFQVYFFTGAPRIFYEANPPDPET</sequence>
<proteinExistence type="predicted"/>
<feature type="domain" description="Dicistrovirus capsid-polyprotein C-terminal" evidence="3">
    <location>
        <begin position="650"/>
        <end position="878"/>
    </location>
</feature>
<evidence type="ECO:0000259" key="4">
    <source>
        <dbReference type="Pfam" id="PF11492"/>
    </source>
</evidence>
<evidence type="ECO:0000313" key="5">
    <source>
        <dbReference type="EMBL" id="ASM94056.1"/>
    </source>
</evidence>
<dbReference type="InterPro" id="IPR029053">
    <property type="entry name" value="Viral_coat"/>
</dbReference>
<protein>
    <recommendedName>
        <fullName evidence="6">Structural polyprotein</fullName>
    </recommendedName>
</protein>
<reference evidence="5" key="1">
    <citation type="submission" date="2017-05" db="EMBL/GenBank/DDBJ databases">
        <title>New viruses from a metagenomic survey of invertebrates and Fucus.</title>
        <authorList>
            <person name="Waldron F.M."/>
            <person name="Obbard D.J."/>
        </authorList>
    </citation>
    <scope>NUCLEOTIDE SEQUENCE</scope>
    <source>
        <strain evidence="5">Z16</strain>
    </source>
</reference>
<accession>A0A221LFK7</accession>
<evidence type="ECO:0000256" key="1">
    <source>
        <dbReference type="ARBA" id="ARBA00004328"/>
    </source>
</evidence>
<keyword evidence="2" id="KW-0946">Virion</keyword>
<comment type="subcellular location">
    <subcellularLocation>
        <location evidence="1">Virion</location>
    </subcellularLocation>
</comment>
<evidence type="ECO:0008006" key="6">
    <source>
        <dbReference type="Google" id="ProtNLM"/>
    </source>
</evidence>
<feature type="domain" description="Capsid protein VP4 dicistrovirus" evidence="4">
    <location>
        <begin position="294"/>
        <end position="344"/>
    </location>
</feature>
<evidence type="ECO:0000256" key="2">
    <source>
        <dbReference type="ARBA" id="ARBA00022844"/>
    </source>
</evidence>
<dbReference type="EMBL" id="MF190021">
    <property type="protein sequence ID" value="ASM94056.1"/>
    <property type="molecule type" value="Genomic_RNA"/>
</dbReference>